<feature type="compositionally biased region" description="Basic and acidic residues" evidence="5">
    <location>
        <begin position="269"/>
        <end position="298"/>
    </location>
</feature>
<dbReference type="GO" id="GO:0045892">
    <property type="term" value="P:negative regulation of DNA-templated transcription"/>
    <property type="evidence" value="ECO:0007669"/>
    <property type="project" value="TreeGrafter"/>
</dbReference>
<sequence>MEDNNDRKKIIRTAQVRNFHAEVSTNRSSSRDLLQRFVGSSSECEEMKEEEEIELNLGLSLGGRFGVDKGFKKLTRSSSIAECLPVVRDDNDVVAHSGLVRTSSLPTETEEEWKKRKELQMLRRMEAKRRRSEKQKNVKGDKEGGGGYGAAAAGSLSLEEKREIEVNLRERLDKEKFLAASKRLDSLIAQPFRFSTTAASRADFRAGVEECGQLASQGSVGSKVGSSSTLSELDRKTLQGSSSGAELSPASIQSMQEGSNQNVGSFGTKTRENPSRKTRSDMESPSKRSDILRNRGKESGMNMMQDMPGVFTKGDGPNGRRVDGILYKYGKGEEVRIMCICHGSFLSPAEFVKHAGGSDVDQPLKHIVVNPNSSSLL</sequence>
<dbReference type="Proteomes" id="UP000834106">
    <property type="component" value="Chromosome 5"/>
</dbReference>
<evidence type="ECO:0000313" key="8">
    <source>
        <dbReference type="EMBL" id="CAI9761819.1"/>
    </source>
</evidence>
<evidence type="ECO:0000256" key="3">
    <source>
        <dbReference type="ARBA" id="ARBA00023242"/>
    </source>
</evidence>
<keyword evidence="3 4" id="KW-0539">Nucleus</keyword>
<comment type="similarity">
    <text evidence="2 4">Belongs to the Ninja family.</text>
</comment>
<evidence type="ECO:0000256" key="5">
    <source>
        <dbReference type="SAM" id="MobiDB-lite"/>
    </source>
</evidence>
<dbReference type="InterPro" id="IPR032308">
    <property type="entry name" value="TDBD"/>
</dbReference>
<dbReference type="GO" id="GO:0005634">
    <property type="term" value="C:nucleus"/>
    <property type="evidence" value="ECO:0007669"/>
    <property type="project" value="UniProtKB-SubCell"/>
</dbReference>
<feature type="domain" description="Ethylene-responsive binding factor-associated repression" evidence="6">
    <location>
        <begin position="49"/>
        <end position="82"/>
    </location>
</feature>
<dbReference type="InterPro" id="IPR012463">
    <property type="entry name" value="Ninja_motif"/>
</dbReference>
<dbReference type="InterPro" id="IPR032310">
    <property type="entry name" value="NLS_NINJA_AFP-like"/>
</dbReference>
<reference evidence="8" key="1">
    <citation type="submission" date="2023-05" db="EMBL/GenBank/DDBJ databases">
        <authorList>
            <person name="Huff M."/>
        </authorList>
    </citation>
    <scope>NUCLEOTIDE SEQUENCE</scope>
</reference>
<comment type="subcellular location">
    <subcellularLocation>
        <location evidence="1 4">Nucleus</location>
    </subcellularLocation>
</comment>
<comment type="function">
    <text evidence="4">Acts as a negative regulator of abscisic acid (ABA) response.</text>
</comment>
<dbReference type="AlphaFoldDB" id="A0AAD1Z2T6"/>
<evidence type="ECO:0000256" key="2">
    <source>
        <dbReference type="ARBA" id="ARBA00006081"/>
    </source>
</evidence>
<feature type="compositionally biased region" description="Low complexity" evidence="5">
    <location>
        <begin position="216"/>
        <end position="228"/>
    </location>
</feature>
<dbReference type="EMBL" id="OU503040">
    <property type="protein sequence ID" value="CAI9761819.1"/>
    <property type="molecule type" value="Genomic_DNA"/>
</dbReference>
<evidence type="ECO:0000259" key="6">
    <source>
        <dbReference type="Pfam" id="PF07897"/>
    </source>
</evidence>
<gene>
    <name evidence="8" type="ORF">FPE_LOCUS9249</name>
</gene>
<evidence type="ECO:0000256" key="1">
    <source>
        <dbReference type="ARBA" id="ARBA00004123"/>
    </source>
</evidence>
<dbReference type="GO" id="GO:0009737">
    <property type="term" value="P:response to abscisic acid"/>
    <property type="evidence" value="ECO:0007669"/>
    <property type="project" value="TreeGrafter"/>
</dbReference>
<evidence type="ECO:0000259" key="7">
    <source>
        <dbReference type="Pfam" id="PF16135"/>
    </source>
</evidence>
<dbReference type="PANTHER" id="PTHR31413:SF46">
    <property type="entry name" value="NINJA-FAMILY PROTEIN AFP1"/>
    <property type="match status" value="1"/>
</dbReference>
<keyword evidence="9" id="KW-1185">Reference proteome</keyword>
<dbReference type="GO" id="GO:0007165">
    <property type="term" value="P:signal transduction"/>
    <property type="evidence" value="ECO:0007669"/>
    <property type="project" value="InterPro"/>
</dbReference>
<feature type="domain" description="Tify" evidence="7">
    <location>
        <begin position="336"/>
        <end position="369"/>
    </location>
</feature>
<name>A0AAD1Z2T6_9LAMI</name>
<dbReference type="InterPro" id="IPR031307">
    <property type="entry name" value="Ninja_fam"/>
</dbReference>
<feature type="region of interest" description="Disordered" evidence="5">
    <location>
        <begin position="215"/>
        <end position="303"/>
    </location>
</feature>
<dbReference type="PANTHER" id="PTHR31413">
    <property type="entry name" value="AFP HOMOLOG 2"/>
    <property type="match status" value="1"/>
</dbReference>
<proteinExistence type="inferred from homology"/>
<evidence type="ECO:0000256" key="4">
    <source>
        <dbReference type="RuleBase" id="RU369029"/>
    </source>
</evidence>
<dbReference type="Pfam" id="PF07897">
    <property type="entry name" value="EAR"/>
    <property type="match status" value="1"/>
</dbReference>
<feature type="region of interest" description="Disordered" evidence="5">
    <location>
        <begin position="125"/>
        <end position="154"/>
    </location>
</feature>
<feature type="compositionally biased region" description="Basic and acidic residues" evidence="5">
    <location>
        <begin position="134"/>
        <end position="144"/>
    </location>
</feature>
<dbReference type="Pfam" id="PF16136">
    <property type="entry name" value="NLS_NINJA_AFP"/>
    <property type="match status" value="1"/>
</dbReference>
<dbReference type="Pfam" id="PF16135">
    <property type="entry name" value="TDBD"/>
    <property type="match status" value="1"/>
</dbReference>
<organism evidence="8 9">
    <name type="scientific">Fraxinus pennsylvanica</name>
    <dbReference type="NCBI Taxonomy" id="56036"/>
    <lineage>
        <taxon>Eukaryota</taxon>
        <taxon>Viridiplantae</taxon>
        <taxon>Streptophyta</taxon>
        <taxon>Embryophyta</taxon>
        <taxon>Tracheophyta</taxon>
        <taxon>Spermatophyta</taxon>
        <taxon>Magnoliopsida</taxon>
        <taxon>eudicotyledons</taxon>
        <taxon>Gunneridae</taxon>
        <taxon>Pentapetalae</taxon>
        <taxon>asterids</taxon>
        <taxon>lamiids</taxon>
        <taxon>Lamiales</taxon>
        <taxon>Oleaceae</taxon>
        <taxon>Oleeae</taxon>
        <taxon>Fraxinus</taxon>
    </lineage>
</organism>
<protein>
    <recommendedName>
        <fullName evidence="4">Ninja-family protein</fullName>
    </recommendedName>
    <alternativeName>
        <fullName evidence="4">ABI-binding protein</fullName>
    </alternativeName>
</protein>
<accession>A0AAD1Z2T6</accession>
<evidence type="ECO:0000313" key="9">
    <source>
        <dbReference type="Proteomes" id="UP000834106"/>
    </source>
</evidence>
<feature type="compositionally biased region" description="Polar residues" evidence="5">
    <location>
        <begin position="238"/>
        <end position="268"/>
    </location>
</feature>